<keyword evidence="2" id="KW-1185">Reference proteome</keyword>
<dbReference type="Proteomes" id="UP000887540">
    <property type="component" value="Unplaced"/>
</dbReference>
<organism evidence="2 3">
    <name type="scientific">Acrobeloides nanus</name>
    <dbReference type="NCBI Taxonomy" id="290746"/>
    <lineage>
        <taxon>Eukaryota</taxon>
        <taxon>Metazoa</taxon>
        <taxon>Ecdysozoa</taxon>
        <taxon>Nematoda</taxon>
        <taxon>Chromadorea</taxon>
        <taxon>Rhabditida</taxon>
        <taxon>Tylenchina</taxon>
        <taxon>Cephalobomorpha</taxon>
        <taxon>Cephaloboidea</taxon>
        <taxon>Cephalobidae</taxon>
        <taxon>Acrobeloides</taxon>
    </lineage>
</organism>
<reference evidence="3" key="1">
    <citation type="submission" date="2022-11" db="UniProtKB">
        <authorList>
            <consortium name="WormBaseParasite"/>
        </authorList>
    </citation>
    <scope>IDENTIFICATION</scope>
</reference>
<protein>
    <submittedName>
        <fullName evidence="3">Phage major capsid protein</fullName>
    </submittedName>
</protein>
<dbReference type="Pfam" id="PF25209">
    <property type="entry name" value="Phage_capsid_4"/>
    <property type="match status" value="1"/>
</dbReference>
<dbReference type="AlphaFoldDB" id="A0A914D656"/>
<proteinExistence type="predicted"/>
<feature type="region of interest" description="Disordered" evidence="1">
    <location>
        <begin position="1"/>
        <end position="22"/>
    </location>
</feature>
<feature type="region of interest" description="Disordered" evidence="1">
    <location>
        <begin position="173"/>
        <end position="214"/>
    </location>
</feature>
<name>A0A914D656_9BILA</name>
<feature type="compositionally biased region" description="Low complexity" evidence="1">
    <location>
        <begin position="1"/>
        <end position="11"/>
    </location>
</feature>
<dbReference type="WBParaSite" id="ACRNAN_scaffold19619.g20391.t1">
    <property type="protein sequence ID" value="ACRNAN_scaffold19619.g20391.t1"/>
    <property type="gene ID" value="ACRNAN_scaffold19619.g20391"/>
</dbReference>
<evidence type="ECO:0000256" key="1">
    <source>
        <dbReference type="SAM" id="MobiDB-lite"/>
    </source>
</evidence>
<evidence type="ECO:0000313" key="3">
    <source>
        <dbReference type="WBParaSite" id="ACRNAN_scaffold19619.g20391.t1"/>
    </source>
</evidence>
<accession>A0A914D656</accession>
<evidence type="ECO:0000313" key="2">
    <source>
        <dbReference type="Proteomes" id="UP000887540"/>
    </source>
</evidence>
<feature type="compositionally biased region" description="Basic and acidic residues" evidence="1">
    <location>
        <begin position="199"/>
        <end position="214"/>
    </location>
</feature>
<sequence>GAQPGAAPAPGTTNQEDHMDPKDIEAIAAAVAEAFKPVLTLLGEQKIALEALKAGAPAAAPKETKDVIESAVDALTAIEKAEIKSATAKESLIASVKRGEDVTESLAYIIKVQAESAAGSTGDATYIQEGRRPRRRHADRHHRHHQVRRVQALHRVGHPDRGRLELEGRRVPLAPRGGRRHGRHVDLPRRRPDHRGRRCHPDLDRPGHQGLRDLGRRPDARVLWQHLRRVRQLLGALHQGRRGPAHQDRKLSMSYKDPFTLDGRIRHHHRATEAKVRALQTLMEDALAGDIIADARLREAISSTDAVFSLPSLLNLQFIPQLPEKEKDLAVIAPVRTAKDFNPITLLSMISGHTDGSLNESNLKGSALGVDGALPPIPEGTPYPMVTIGSGQESFYQKITKYGVRLAYTWEARIQDSVGFLDGLPAELLATVVDTRYSALHDALALATTSAGAYVLPNGITVPDNAKLIGNSANVLAAASMALGERTINGRPIGDISSFNLFVAVGKKKKVEWDLERARATVQIIDGSEVKTPPPSLVPDVTIIESPRYTGDAWKLVPKPGTTKGRPVLEQIRLRGYENPELRVLANTGDYIGGGKVSPFEGSFSADTIDLRLRLVSGAALWDAAWIGRVRVEFVVGESELAPVIEGDSVTFYRPAIVDILAGAPVAELDLAPTAGRAAAAWTIYPDI</sequence>